<evidence type="ECO:0000256" key="2">
    <source>
        <dbReference type="ARBA" id="ARBA00022980"/>
    </source>
</evidence>
<feature type="region of interest" description="Disordered" evidence="5">
    <location>
        <begin position="91"/>
        <end position="139"/>
    </location>
</feature>
<dbReference type="OrthoDB" id="21463at2759"/>
<feature type="compositionally biased region" description="Basic and acidic residues" evidence="5">
    <location>
        <begin position="109"/>
        <end position="118"/>
    </location>
</feature>
<accession>A0A2C5Z864</accession>
<comment type="similarity">
    <text evidence="1">Belongs to the bacterial ribosomal protein bS18 family.</text>
</comment>
<evidence type="ECO:0000256" key="5">
    <source>
        <dbReference type="SAM" id="MobiDB-lite"/>
    </source>
</evidence>
<dbReference type="GO" id="GO:0070181">
    <property type="term" value="F:small ribosomal subunit rRNA binding"/>
    <property type="evidence" value="ECO:0007669"/>
    <property type="project" value="TreeGrafter"/>
</dbReference>
<dbReference type="PANTHER" id="PTHR13479">
    <property type="entry name" value="30S RIBOSOMAL PROTEIN S18"/>
    <property type="match status" value="1"/>
</dbReference>
<keyword evidence="2" id="KW-0689">Ribosomal protein</keyword>
<dbReference type="SUPFAM" id="SSF46911">
    <property type="entry name" value="Ribosomal protein S18"/>
    <property type="match status" value="1"/>
</dbReference>
<dbReference type="GO" id="GO:0032543">
    <property type="term" value="P:mitochondrial translation"/>
    <property type="evidence" value="ECO:0007669"/>
    <property type="project" value="TreeGrafter"/>
</dbReference>
<keyword evidence="3" id="KW-0687">Ribonucleoprotein</keyword>
<dbReference type="EMBL" id="NJEU01000338">
    <property type="protein sequence ID" value="PHH76043.1"/>
    <property type="molecule type" value="Genomic_DNA"/>
</dbReference>
<organism evidence="6 7">
    <name type="scientific">Ophiocordyceps australis</name>
    <dbReference type="NCBI Taxonomy" id="1399860"/>
    <lineage>
        <taxon>Eukaryota</taxon>
        <taxon>Fungi</taxon>
        <taxon>Dikarya</taxon>
        <taxon>Ascomycota</taxon>
        <taxon>Pezizomycotina</taxon>
        <taxon>Sordariomycetes</taxon>
        <taxon>Hypocreomycetidae</taxon>
        <taxon>Hypocreales</taxon>
        <taxon>Ophiocordycipitaceae</taxon>
        <taxon>Ophiocordyceps</taxon>
    </lineage>
</organism>
<feature type="compositionally biased region" description="Basic and acidic residues" evidence="5">
    <location>
        <begin position="126"/>
        <end position="139"/>
    </location>
</feature>
<feature type="region of interest" description="Disordered" evidence="5">
    <location>
        <begin position="24"/>
        <end position="64"/>
    </location>
</feature>
<dbReference type="Pfam" id="PF01084">
    <property type="entry name" value="Ribosomal_S18"/>
    <property type="match status" value="1"/>
</dbReference>
<evidence type="ECO:0000313" key="7">
    <source>
        <dbReference type="Proteomes" id="UP000224854"/>
    </source>
</evidence>
<sequence>MAPPISPLQHMPLRLSLRALFSTTSKLSAPPPPSSLSSSIDETLNAGRRTTTAPTAPKSSAATANKAFPATLNSLAPQKTSAASDQLLKIVRSSSSKKRPPKSTSFGKASKDLFDRITARQSGPDRIARFDEERQRQESADYLTQMPRRFKPGDLYSPHDLSPAEMSKYRRRPHRSRDVVDALGINPLDHYKNFTLLSQFTSSSGQVLKPELTGLRSVNQRKVAKMIRRAQGMGIYPKIHAHPEMLRQEFYPETARSRRLI</sequence>
<dbReference type="AlphaFoldDB" id="A0A2C5Z864"/>
<evidence type="ECO:0000256" key="3">
    <source>
        <dbReference type="ARBA" id="ARBA00023274"/>
    </source>
</evidence>
<evidence type="ECO:0000256" key="4">
    <source>
        <dbReference type="ARBA" id="ARBA00035264"/>
    </source>
</evidence>
<feature type="compositionally biased region" description="Low complexity" evidence="5">
    <location>
        <begin position="35"/>
        <end position="64"/>
    </location>
</feature>
<keyword evidence="7" id="KW-1185">Reference proteome</keyword>
<evidence type="ECO:0000313" key="6">
    <source>
        <dbReference type="EMBL" id="PHH76043.1"/>
    </source>
</evidence>
<gene>
    <name evidence="6" type="ORF">CDD82_4161</name>
</gene>
<dbReference type="GO" id="GO:0005763">
    <property type="term" value="C:mitochondrial small ribosomal subunit"/>
    <property type="evidence" value="ECO:0007669"/>
    <property type="project" value="TreeGrafter"/>
</dbReference>
<reference evidence="6 7" key="1">
    <citation type="submission" date="2017-06" db="EMBL/GenBank/DDBJ databases">
        <title>Ant-infecting Ophiocordyceps genomes reveal a high diversity of potential behavioral manipulation genes and a possible major role for enterotoxins.</title>
        <authorList>
            <person name="De Bekker C."/>
            <person name="Evans H.C."/>
            <person name="Brachmann A."/>
            <person name="Hughes D.P."/>
        </authorList>
    </citation>
    <scope>NUCLEOTIDE SEQUENCE [LARGE SCALE GENOMIC DNA]</scope>
    <source>
        <strain evidence="6 7">1348a</strain>
    </source>
</reference>
<dbReference type="InterPro" id="IPR001648">
    <property type="entry name" value="Ribosomal_bS18"/>
</dbReference>
<dbReference type="Gene3D" id="4.10.640.10">
    <property type="entry name" value="Ribosomal protein S18"/>
    <property type="match status" value="1"/>
</dbReference>
<dbReference type="PANTHER" id="PTHR13479:SF40">
    <property type="entry name" value="SMALL RIBOSOMAL SUBUNIT PROTEIN BS18M"/>
    <property type="match status" value="1"/>
</dbReference>
<evidence type="ECO:0000256" key="1">
    <source>
        <dbReference type="ARBA" id="ARBA00005589"/>
    </source>
</evidence>
<protein>
    <recommendedName>
        <fullName evidence="4">Small ribosomal subunit protein bS18m</fullName>
    </recommendedName>
</protein>
<name>A0A2C5Z864_9HYPO</name>
<dbReference type="GO" id="GO:0003735">
    <property type="term" value="F:structural constituent of ribosome"/>
    <property type="evidence" value="ECO:0007669"/>
    <property type="project" value="InterPro"/>
</dbReference>
<comment type="caution">
    <text evidence="6">The sequence shown here is derived from an EMBL/GenBank/DDBJ whole genome shotgun (WGS) entry which is preliminary data.</text>
</comment>
<proteinExistence type="inferred from homology"/>
<dbReference type="InterPro" id="IPR036870">
    <property type="entry name" value="Ribosomal_bS18_sf"/>
</dbReference>
<dbReference type="Proteomes" id="UP000224854">
    <property type="component" value="Unassembled WGS sequence"/>
</dbReference>